<dbReference type="InterPro" id="IPR000620">
    <property type="entry name" value="EamA_dom"/>
</dbReference>
<evidence type="ECO:0000256" key="3">
    <source>
        <dbReference type="ARBA" id="ARBA00022475"/>
    </source>
</evidence>
<name>A0A0T6BUB0_9BACI</name>
<keyword evidence="3" id="KW-1003">Cell membrane</keyword>
<dbReference type="PANTHER" id="PTHR32322:SF18">
    <property type="entry name" value="S-ADENOSYLMETHIONINE_S-ADENOSYLHOMOCYSTEINE TRANSPORTER"/>
    <property type="match status" value="1"/>
</dbReference>
<feature type="transmembrane region" description="Helical" evidence="7">
    <location>
        <begin position="213"/>
        <end position="232"/>
    </location>
</feature>
<reference evidence="10 12" key="3">
    <citation type="submission" date="2023-03" db="EMBL/GenBank/DDBJ databases">
        <title>Agriculturally important microbes genome sequencing.</title>
        <authorList>
            <person name="Dunlap C."/>
        </authorList>
    </citation>
    <scope>NUCLEOTIDE SEQUENCE [LARGE SCALE GENOMIC DNA]</scope>
    <source>
        <strain evidence="10 12">CBP-3203</strain>
    </source>
</reference>
<evidence type="ECO:0000256" key="6">
    <source>
        <dbReference type="ARBA" id="ARBA00023136"/>
    </source>
</evidence>
<dbReference type="OrthoDB" id="510638at2"/>
<dbReference type="Proteomes" id="UP000036168">
    <property type="component" value="Unassembled WGS sequence"/>
</dbReference>
<feature type="transmembrane region" description="Helical" evidence="7">
    <location>
        <begin position="269"/>
        <end position="286"/>
    </location>
</feature>
<sequence>MKEISPKQGMILITSLVMIWSLNWPVTKIALEYTPPFLFSGMRTFLGGIILFIVFLPKIRNLNLRENWGIYSISTIFNVILYYGLQTIGLNYLPSGLFSVIVFLQPVLVGMMAWIWLQEKMTKSKFIGLILGIIGEAVISEGSFSGEISIVGVLLAVGTAVSWAIGTVYAKKIEQRVDVLSMIIVQFMIGGIILTAIGASIENWRDIQLNFSYMFGLLFGAILVIALGWLIYFTLVRLGEASKVASYMFVIPIVALMIGALFLNEPITLNILVGIILVTMSIYFVNRKPKKLDVARIESEQL</sequence>
<dbReference type="EMBL" id="JARRTL010000008">
    <property type="protein sequence ID" value="MEC0485029.1"/>
    <property type="molecule type" value="Genomic_DNA"/>
</dbReference>
<evidence type="ECO:0000256" key="7">
    <source>
        <dbReference type="SAM" id="Phobius"/>
    </source>
</evidence>
<dbReference type="Proteomes" id="UP001341297">
    <property type="component" value="Unassembled WGS sequence"/>
</dbReference>
<feature type="transmembrane region" description="Helical" evidence="7">
    <location>
        <begin position="182"/>
        <end position="201"/>
    </location>
</feature>
<keyword evidence="5 7" id="KW-1133">Transmembrane helix</keyword>
<keyword evidence="6 7" id="KW-0472">Membrane</keyword>
<feature type="transmembrane region" description="Helical" evidence="7">
    <location>
        <begin position="37"/>
        <end position="56"/>
    </location>
</feature>
<feature type="transmembrane region" description="Helical" evidence="7">
    <location>
        <begin position="97"/>
        <end position="117"/>
    </location>
</feature>
<evidence type="ECO:0000256" key="4">
    <source>
        <dbReference type="ARBA" id="ARBA00022692"/>
    </source>
</evidence>
<feature type="domain" description="EamA" evidence="8">
    <location>
        <begin position="9"/>
        <end position="140"/>
    </location>
</feature>
<accession>A0A0T6BUB0</accession>
<dbReference type="RefSeq" id="WP_048355456.1">
    <property type="nucleotide sequence ID" value="NZ_JAQCPU010000001.1"/>
</dbReference>
<dbReference type="InterPro" id="IPR037185">
    <property type="entry name" value="EmrE-like"/>
</dbReference>
<evidence type="ECO:0000256" key="5">
    <source>
        <dbReference type="ARBA" id="ARBA00022989"/>
    </source>
</evidence>
<evidence type="ECO:0000313" key="9">
    <source>
        <dbReference type="EMBL" id="KRT95231.1"/>
    </source>
</evidence>
<evidence type="ECO:0000256" key="1">
    <source>
        <dbReference type="ARBA" id="ARBA00004651"/>
    </source>
</evidence>
<organism evidence="9 11">
    <name type="scientific">Bacillus glycinifermentans</name>
    <dbReference type="NCBI Taxonomy" id="1664069"/>
    <lineage>
        <taxon>Bacteria</taxon>
        <taxon>Bacillati</taxon>
        <taxon>Bacillota</taxon>
        <taxon>Bacilli</taxon>
        <taxon>Bacillales</taxon>
        <taxon>Bacillaceae</taxon>
        <taxon>Bacillus</taxon>
    </lineage>
</organism>
<proteinExistence type="inferred from homology"/>
<feature type="transmembrane region" description="Helical" evidence="7">
    <location>
        <begin position="126"/>
        <end position="144"/>
    </location>
</feature>
<dbReference type="Pfam" id="PF00892">
    <property type="entry name" value="EamA"/>
    <property type="match status" value="2"/>
</dbReference>
<comment type="similarity">
    <text evidence="2">Belongs to the EamA transporter family.</text>
</comment>
<protein>
    <submittedName>
        <fullName evidence="10">DMT family transporter</fullName>
    </submittedName>
</protein>
<comment type="subcellular location">
    <subcellularLocation>
        <location evidence="1">Cell membrane</location>
        <topology evidence="1">Multi-pass membrane protein</topology>
    </subcellularLocation>
</comment>
<feature type="transmembrane region" description="Helical" evidence="7">
    <location>
        <begin position="244"/>
        <end position="263"/>
    </location>
</feature>
<comment type="caution">
    <text evidence="9">The sequence shown here is derived from an EMBL/GenBank/DDBJ whole genome shotgun (WGS) entry which is preliminary data.</text>
</comment>
<dbReference type="EMBL" id="LECW02000004">
    <property type="protein sequence ID" value="KRT95231.1"/>
    <property type="molecule type" value="Genomic_DNA"/>
</dbReference>
<evidence type="ECO:0000256" key="2">
    <source>
        <dbReference type="ARBA" id="ARBA00007362"/>
    </source>
</evidence>
<evidence type="ECO:0000313" key="11">
    <source>
        <dbReference type="Proteomes" id="UP000036168"/>
    </source>
</evidence>
<gene>
    <name evidence="9" type="ORF">AB447_212030</name>
    <name evidence="10" type="ORF">P8828_09215</name>
</gene>
<dbReference type="SUPFAM" id="SSF103481">
    <property type="entry name" value="Multidrug resistance efflux transporter EmrE"/>
    <property type="match status" value="2"/>
</dbReference>
<feature type="transmembrane region" description="Helical" evidence="7">
    <location>
        <begin position="12"/>
        <end position="31"/>
    </location>
</feature>
<dbReference type="GO" id="GO:0005886">
    <property type="term" value="C:plasma membrane"/>
    <property type="evidence" value="ECO:0007669"/>
    <property type="project" value="UniProtKB-SubCell"/>
</dbReference>
<feature type="transmembrane region" description="Helical" evidence="7">
    <location>
        <begin position="68"/>
        <end position="85"/>
    </location>
</feature>
<feature type="transmembrane region" description="Helical" evidence="7">
    <location>
        <begin position="150"/>
        <end position="170"/>
    </location>
</feature>
<dbReference type="InterPro" id="IPR050638">
    <property type="entry name" value="AA-Vitamin_Transporters"/>
</dbReference>
<dbReference type="PANTHER" id="PTHR32322">
    <property type="entry name" value="INNER MEMBRANE TRANSPORTER"/>
    <property type="match status" value="1"/>
</dbReference>
<feature type="domain" description="EamA" evidence="8">
    <location>
        <begin position="151"/>
        <end position="286"/>
    </location>
</feature>
<evidence type="ECO:0000259" key="8">
    <source>
        <dbReference type="Pfam" id="PF00892"/>
    </source>
</evidence>
<reference evidence="9 11" key="1">
    <citation type="journal article" date="2015" name="Int. J. Syst. Evol. Microbiol.">
        <title>Bacillus glycinifermentans sp. nov., isolated from fermented soybean paste.</title>
        <authorList>
            <person name="Kim S.J."/>
            <person name="Dunlap C.A."/>
            <person name="Kwon S.W."/>
            <person name="Rooney A.P."/>
        </authorList>
    </citation>
    <scope>NUCLEOTIDE SEQUENCE [LARGE SCALE GENOMIC DNA]</scope>
    <source>
        <strain evidence="9 11">GO-13</strain>
    </source>
</reference>
<evidence type="ECO:0000313" key="10">
    <source>
        <dbReference type="EMBL" id="MEC0485029.1"/>
    </source>
</evidence>
<dbReference type="AlphaFoldDB" id="A0A0T6BUB0"/>
<evidence type="ECO:0000313" key="12">
    <source>
        <dbReference type="Proteomes" id="UP001341297"/>
    </source>
</evidence>
<keyword evidence="4 7" id="KW-0812">Transmembrane</keyword>
<keyword evidence="12" id="KW-1185">Reference proteome</keyword>
<reference evidence="9" key="2">
    <citation type="submission" date="2015-10" db="EMBL/GenBank/DDBJ databases">
        <authorList>
            <person name="Gilbert D.G."/>
        </authorList>
    </citation>
    <scope>NUCLEOTIDE SEQUENCE</scope>
    <source>
        <strain evidence="9">GO-13</strain>
    </source>
</reference>